<sequence length="246" mass="25805">MTELRGKNAFVTGGTRGIGAAIAQKMAEEGANVAFTYYKSQDEAQAIVQEIEAKGVKGLAIPADAMRAENVVQAIQKAVSVFGAIDILINSAGIFELKSITESTLEDYERTESVNVKAVFAATMEAVKSMPGGGRIITIGSVNADLMPFPGCSLYAMSKAAVKMMTQSWARDLGDRKITANVIQPGPINTDMNPADGPFGEALTAMTAIKRYGKSEEVAELAAFLASPKASNITGSAINIDGGMTI</sequence>
<keyword evidence="5" id="KW-1185">Reference proteome</keyword>
<comment type="similarity">
    <text evidence="1">Belongs to the short-chain dehydrogenases/reductases (SDR) family.</text>
</comment>
<dbReference type="InterPro" id="IPR020904">
    <property type="entry name" value="Sc_DH/Rdtase_CS"/>
</dbReference>
<evidence type="ECO:0000313" key="4">
    <source>
        <dbReference type="EMBL" id="VEP14515.1"/>
    </source>
</evidence>
<proteinExistence type="inferred from homology"/>
<dbReference type="PROSITE" id="PS00061">
    <property type="entry name" value="ADH_SHORT"/>
    <property type="match status" value="1"/>
</dbReference>
<dbReference type="PANTHER" id="PTHR43639">
    <property type="entry name" value="OXIDOREDUCTASE, SHORT-CHAIN DEHYDROGENASE/REDUCTASE FAMILY (AFU_ORTHOLOGUE AFUA_5G02870)"/>
    <property type="match status" value="1"/>
</dbReference>
<dbReference type="RefSeq" id="WP_144864983.1">
    <property type="nucleotide sequence ID" value="NZ_LR213787.1"/>
</dbReference>
<dbReference type="GO" id="GO:0016491">
    <property type="term" value="F:oxidoreductase activity"/>
    <property type="evidence" value="ECO:0007669"/>
    <property type="project" value="UniProtKB-KW"/>
</dbReference>
<dbReference type="SUPFAM" id="SSF51735">
    <property type="entry name" value="NAD(P)-binding Rossmann-fold domains"/>
    <property type="match status" value="1"/>
</dbReference>
<dbReference type="PRINTS" id="PR00080">
    <property type="entry name" value="SDRFAMILY"/>
</dbReference>
<name>A0A563VSW5_9CYAN</name>
<gene>
    <name evidence="4" type="primary">bdcA</name>
    <name evidence="4" type="ORF">H1P_270008</name>
</gene>
<keyword evidence="2" id="KW-0560">Oxidoreductase</keyword>
<evidence type="ECO:0000313" key="5">
    <source>
        <dbReference type="Proteomes" id="UP000320055"/>
    </source>
</evidence>
<dbReference type="Pfam" id="PF13561">
    <property type="entry name" value="adh_short_C2"/>
    <property type="match status" value="1"/>
</dbReference>
<evidence type="ECO:0000256" key="1">
    <source>
        <dbReference type="ARBA" id="ARBA00006484"/>
    </source>
</evidence>
<dbReference type="EMBL" id="CAACVJ010000190">
    <property type="protein sequence ID" value="VEP14515.1"/>
    <property type="molecule type" value="Genomic_DNA"/>
</dbReference>
<evidence type="ECO:0000259" key="3">
    <source>
        <dbReference type="SMART" id="SM00822"/>
    </source>
</evidence>
<dbReference type="Proteomes" id="UP000320055">
    <property type="component" value="Unassembled WGS sequence"/>
</dbReference>
<dbReference type="FunFam" id="3.40.50.720:FF:000084">
    <property type="entry name" value="Short-chain dehydrogenase reductase"/>
    <property type="match status" value="1"/>
</dbReference>
<dbReference type="OrthoDB" id="9785520at2"/>
<reference evidence="4 5" key="1">
    <citation type="submission" date="2019-01" db="EMBL/GenBank/DDBJ databases">
        <authorList>
            <person name="Brito A."/>
        </authorList>
    </citation>
    <scope>NUCLEOTIDE SEQUENCE [LARGE SCALE GENOMIC DNA]</scope>
    <source>
        <strain evidence="4">1</strain>
    </source>
</reference>
<evidence type="ECO:0000256" key="2">
    <source>
        <dbReference type="ARBA" id="ARBA00023002"/>
    </source>
</evidence>
<dbReference type="PANTHER" id="PTHR43639:SF1">
    <property type="entry name" value="SHORT-CHAIN DEHYDROGENASE_REDUCTASE FAMILY PROTEIN"/>
    <property type="match status" value="1"/>
</dbReference>
<dbReference type="InterPro" id="IPR002347">
    <property type="entry name" value="SDR_fam"/>
</dbReference>
<dbReference type="SMART" id="SM00822">
    <property type="entry name" value="PKS_KR"/>
    <property type="match status" value="1"/>
</dbReference>
<dbReference type="Gene3D" id="3.40.50.720">
    <property type="entry name" value="NAD(P)-binding Rossmann-like Domain"/>
    <property type="match status" value="1"/>
</dbReference>
<feature type="domain" description="Ketoreductase" evidence="3">
    <location>
        <begin position="7"/>
        <end position="191"/>
    </location>
</feature>
<dbReference type="AlphaFoldDB" id="A0A563VSW5"/>
<dbReference type="InterPro" id="IPR036291">
    <property type="entry name" value="NAD(P)-bd_dom_sf"/>
</dbReference>
<accession>A0A563VSW5</accession>
<dbReference type="InterPro" id="IPR057326">
    <property type="entry name" value="KR_dom"/>
</dbReference>
<organism evidence="4 5">
    <name type="scientific">Hyella patelloides LEGE 07179</name>
    <dbReference type="NCBI Taxonomy" id="945734"/>
    <lineage>
        <taxon>Bacteria</taxon>
        <taxon>Bacillati</taxon>
        <taxon>Cyanobacteriota</taxon>
        <taxon>Cyanophyceae</taxon>
        <taxon>Pleurocapsales</taxon>
        <taxon>Hyellaceae</taxon>
        <taxon>Hyella</taxon>
    </lineage>
</organism>
<protein>
    <submittedName>
        <fullName evidence="4">Cyclic-di-GMP-binding biofilm dispersal mediator protein</fullName>
    </submittedName>
</protein>
<dbReference type="PRINTS" id="PR00081">
    <property type="entry name" value="GDHRDH"/>
</dbReference>